<feature type="chain" id="PRO_5047454446" evidence="1">
    <location>
        <begin position="20"/>
        <end position="125"/>
    </location>
</feature>
<comment type="caution">
    <text evidence="2">The sequence shown here is derived from an EMBL/GenBank/DDBJ whole genome shotgun (WGS) entry which is preliminary data.</text>
</comment>
<gene>
    <name evidence="2" type="ORF">J2X31_003551</name>
</gene>
<name>A0ABU1TUG7_9FLAO</name>
<keyword evidence="3" id="KW-1185">Reference proteome</keyword>
<dbReference type="Proteomes" id="UP001255185">
    <property type="component" value="Unassembled WGS sequence"/>
</dbReference>
<evidence type="ECO:0000256" key="1">
    <source>
        <dbReference type="SAM" id="SignalP"/>
    </source>
</evidence>
<dbReference type="RefSeq" id="WP_310028675.1">
    <property type="nucleotide sequence ID" value="NZ_JAVDVI010000022.1"/>
</dbReference>
<protein>
    <submittedName>
        <fullName evidence="2">Uncharacterized protein</fullName>
    </submittedName>
</protein>
<feature type="signal peptide" evidence="1">
    <location>
        <begin position="1"/>
        <end position="19"/>
    </location>
</feature>
<sequence length="125" mass="13580">MKKLIVMGVFALGSMVSFADNGQKELILEKFNAVITANSLTVESQESSVSSTASYEITIWITICETLGDGSTAETSYGIPTGNPTPCLDANGLAFIKTNYETLYLFMYPNACKIEARETLLEICD</sequence>
<proteinExistence type="predicted"/>
<dbReference type="EMBL" id="JAVDVI010000022">
    <property type="protein sequence ID" value="MDR6969518.1"/>
    <property type="molecule type" value="Genomic_DNA"/>
</dbReference>
<keyword evidence="1" id="KW-0732">Signal</keyword>
<evidence type="ECO:0000313" key="3">
    <source>
        <dbReference type="Proteomes" id="UP001255185"/>
    </source>
</evidence>
<accession>A0ABU1TUG7</accession>
<organism evidence="2 3">
    <name type="scientific">Flavobacterium arsenatis</name>
    <dbReference type="NCBI Taxonomy" id="1484332"/>
    <lineage>
        <taxon>Bacteria</taxon>
        <taxon>Pseudomonadati</taxon>
        <taxon>Bacteroidota</taxon>
        <taxon>Flavobacteriia</taxon>
        <taxon>Flavobacteriales</taxon>
        <taxon>Flavobacteriaceae</taxon>
        <taxon>Flavobacterium</taxon>
    </lineage>
</organism>
<evidence type="ECO:0000313" key="2">
    <source>
        <dbReference type="EMBL" id="MDR6969518.1"/>
    </source>
</evidence>
<reference evidence="2 3" key="1">
    <citation type="submission" date="2023-07" db="EMBL/GenBank/DDBJ databases">
        <title>Sorghum-associated microbial communities from plants grown in Nebraska, USA.</title>
        <authorList>
            <person name="Schachtman D."/>
        </authorList>
    </citation>
    <scope>NUCLEOTIDE SEQUENCE [LARGE SCALE GENOMIC DNA]</scope>
    <source>
        <strain evidence="2 3">3773</strain>
    </source>
</reference>